<dbReference type="Gene3D" id="1.20.120.1810">
    <property type="match status" value="1"/>
</dbReference>
<evidence type="ECO:0000256" key="2">
    <source>
        <dbReference type="ARBA" id="ARBA00022969"/>
    </source>
</evidence>
<dbReference type="NCBIfam" id="TIGR02937">
    <property type="entry name" value="sigma70-ECF"/>
    <property type="match status" value="1"/>
</dbReference>
<dbReference type="InterPro" id="IPR000943">
    <property type="entry name" value="RNA_pol_sigma70"/>
</dbReference>
<evidence type="ECO:0000256" key="3">
    <source>
        <dbReference type="ARBA" id="ARBA00023015"/>
    </source>
</evidence>
<evidence type="ECO:0000313" key="9">
    <source>
        <dbReference type="EMBL" id="PXW86570.1"/>
    </source>
</evidence>
<gene>
    <name evidence="9" type="ORF">DFR56_10789</name>
</gene>
<dbReference type="FunFam" id="1.10.10.10:FF:000197">
    <property type="entry name" value="RNA polymerase sigma factor"/>
    <property type="match status" value="1"/>
</dbReference>
<evidence type="ECO:0000256" key="4">
    <source>
        <dbReference type="ARBA" id="ARBA00023082"/>
    </source>
</evidence>
<keyword evidence="3 7" id="KW-0805">Transcription regulation</keyword>
<evidence type="ECO:0000313" key="10">
    <source>
        <dbReference type="Proteomes" id="UP000247978"/>
    </source>
</evidence>
<dbReference type="GO" id="GO:0003677">
    <property type="term" value="F:DNA binding"/>
    <property type="evidence" value="ECO:0007669"/>
    <property type="project" value="UniProtKB-KW"/>
</dbReference>
<dbReference type="GO" id="GO:0016987">
    <property type="term" value="F:sigma factor activity"/>
    <property type="evidence" value="ECO:0007669"/>
    <property type="project" value="UniProtKB-KW"/>
</dbReference>
<keyword evidence="5 7" id="KW-0238">DNA-binding</keyword>
<dbReference type="InterPro" id="IPR001387">
    <property type="entry name" value="Cro/C1-type_HTH"/>
</dbReference>
<evidence type="ECO:0000256" key="7">
    <source>
        <dbReference type="RuleBase" id="RU362124"/>
    </source>
</evidence>
<evidence type="ECO:0000259" key="8">
    <source>
        <dbReference type="PROSITE" id="PS50943"/>
    </source>
</evidence>
<dbReference type="GO" id="GO:0030435">
    <property type="term" value="P:sporulation resulting in formation of a cellular spore"/>
    <property type="evidence" value="ECO:0007669"/>
    <property type="project" value="UniProtKB-KW"/>
</dbReference>
<comment type="function">
    <text evidence="7">Sigma factors are initiation factors that promote the attachment of RNA polymerase to specific initiation sites and are then released.</text>
</comment>
<protein>
    <recommendedName>
        <fullName evidence="7">RNA polymerase sigma factor</fullName>
    </recommendedName>
</protein>
<keyword evidence="10" id="KW-1185">Reference proteome</keyword>
<accession>A0A2V3VY99</accession>
<dbReference type="PANTHER" id="PTHR30376">
    <property type="entry name" value="SIGMA FACTOR RPOH HEAT SHOCK RELATED"/>
    <property type="match status" value="1"/>
</dbReference>
<dbReference type="PRINTS" id="PR00046">
    <property type="entry name" value="SIGMA70FCT"/>
</dbReference>
<feature type="domain" description="HTH cro/C1-type" evidence="8">
    <location>
        <begin position="203"/>
        <end position="224"/>
    </location>
</feature>
<dbReference type="InterPro" id="IPR014209">
    <property type="entry name" value="RNA_pol_sigma-K"/>
</dbReference>
<proteinExistence type="inferred from homology"/>
<dbReference type="EMBL" id="QJJQ01000007">
    <property type="protein sequence ID" value="PXW86570.1"/>
    <property type="molecule type" value="Genomic_DNA"/>
</dbReference>
<dbReference type="PIRSF" id="PIRSF000770">
    <property type="entry name" value="RNA_pol_sigma-SigE/K"/>
    <property type="match status" value="1"/>
</dbReference>
<dbReference type="AlphaFoldDB" id="A0A2V3VY99"/>
<dbReference type="InterPro" id="IPR013324">
    <property type="entry name" value="RNA_pol_sigma_r3/r4-like"/>
</dbReference>
<organism evidence="9 10">
    <name type="scientific">Pseudogracilibacillus auburnensis</name>
    <dbReference type="NCBI Taxonomy" id="1494959"/>
    <lineage>
        <taxon>Bacteria</taxon>
        <taxon>Bacillati</taxon>
        <taxon>Bacillota</taxon>
        <taxon>Bacilli</taxon>
        <taxon>Bacillales</taxon>
        <taxon>Bacillaceae</taxon>
        <taxon>Pseudogracilibacillus</taxon>
    </lineage>
</organism>
<evidence type="ECO:0000256" key="6">
    <source>
        <dbReference type="ARBA" id="ARBA00023163"/>
    </source>
</evidence>
<evidence type="ECO:0000256" key="5">
    <source>
        <dbReference type="ARBA" id="ARBA00023125"/>
    </source>
</evidence>
<dbReference type="NCBIfam" id="NF004471">
    <property type="entry name" value="PRK05803.1"/>
    <property type="match status" value="1"/>
</dbReference>
<dbReference type="PANTHER" id="PTHR30376:SF3">
    <property type="entry name" value="RNA POLYMERASE SIGMA FACTOR RPOH"/>
    <property type="match status" value="1"/>
</dbReference>
<dbReference type="CDD" id="cd06171">
    <property type="entry name" value="Sigma70_r4"/>
    <property type="match status" value="1"/>
</dbReference>
<dbReference type="InterPro" id="IPR007627">
    <property type="entry name" value="RNA_pol_sigma70_r2"/>
</dbReference>
<dbReference type="InterPro" id="IPR013325">
    <property type="entry name" value="RNA_pol_sigma_r2"/>
</dbReference>
<dbReference type="PROSITE" id="PS00715">
    <property type="entry name" value="SIGMA70_1"/>
    <property type="match status" value="1"/>
</dbReference>
<dbReference type="Pfam" id="PF04542">
    <property type="entry name" value="Sigma70_r2"/>
    <property type="match status" value="1"/>
</dbReference>
<sequence length="244" mass="28127">MTYGGDIVSTFLSLLTLLIKETLFFVSYVKNNTFPQPLSIEQEQKYLQLMQDGDENARNKLIEHNLRLVAHIVKKFDNTGEYTEDLISIGTIGLIKGVESFKVGKGTKLATYAARCIENEILMYLRTLKKTRKDVSLHSPIGHDQEGNEISLLDVIKAETEDIIEYLQLNMEIGKMKEHFKVLDEREVTVLTHRYGLSNNEELTQKEIAKLLNISRSYVSRIEKRALMKVFRAYFNKEKQNASF</sequence>
<dbReference type="InterPro" id="IPR050813">
    <property type="entry name" value="Sigma-70_Factor"/>
</dbReference>
<dbReference type="Proteomes" id="UP000247978">
    <property type="component" value="Unassembled WGS sequence"/>
</dbReference>
<dbReference type="PROSITE" id="PS50943">
    <property type="entry name" value="HTH_CROC1"/>
    <property type="match status" value="1"/>
</dbReference>
<dbReference type="InterPro" id="IPR007630">
    <property type="entry name" value="RNA_pol_sigma70_r4"/>
</dbReference>
<dbReference type="Gene3D" id="1.10.10.10">
    <property type="entry name" value="Winged helix-like DNA-binding domain superfamily/Winged helix DNA-binding domain"/>
    <property type="match status" value="1"/>
</dbReference>
<dbReference type="Pfam" id="PF04545">
    <property type="entry name" value="Sigma70_r4"/>
    <property type="match status" value="1"/>
</dbReference>
<dbReference type="SUPFAM" id="SSF88659">
    <property type="entry name" value="Sigma3 and sigma4 domains of RNA polymerase sigma factors"/>
    <property type="match status" value="1"/>
</dbReference>
<dbReference type="InterPro" id="IPR036388">
    <property type="entry name" value="WH-like_DNA-bd_sf"/>
</dbReference>
<dbReference type="PROSITE" id="PS00716">
    <property type="entry name" value="SIGMA70_2"/>
    <property type="match status" value="1"/>
</dbReference>
<dbReference type="InterPro" id="IPR014284">
    <property type="entry name" value="RNA_pol_sigma-70_dom"/>
</dbReference>
<evidence type="ECO:0000256" key="1">
    <source>
        <dbReference type="ARBA" id="ARBA00007788"/>
    </source>
</evidence>
<keyword evidence="4 7" id="KW-0731">Sigma factor</keyword>
<dbReference type="NCBIfam" id="TIGR02846">
    <property type="entry name" value="spore_sigmaK"/>
    <property type="match status" value="1"/>
</dbReference>
<dbReference type="SUPFAM" id="SSF88946">
    <property type="entry name" value="Sigma2 domain of RNA polymerase sigma factors"/>
    <property type="match status" value="1"/>
</dbReference>
<comment type="caution">
    <text evidence="9">The sequence shown here is derived from an EMBL/GenBank/DDBJ whole genome shotgun (WGS) entry which is preliminary data.</text>
</comment>
<dbReference type="GO" id="GO:0006352">
    <property type="term" value="P:DNA-templated transcription initiation"/>
    <property type="evidence" value="ECO:0007669"/>
    <property type="project" value="InterPro"/>
</dbReference>
<keyword evidence="6 7" id="KW-0804">Transcription</keyword>
<dbReference type="FunFam" id="1.20.120.1810:FF:000003">
    <property type="entry name" value="RNA polymerase sigma factor"/>
    <property type="match status" value="1"/>
</dbReference>
<name>A0A2V3VY99_9BACI</name>
<reference evidence="9 10" key="1">
    <citation type="submission" date="2018-05" db="EMBL/GenBank/DDBJ databases">
        <title>Genomic Encyclopedia of Type Strains, Phase IV (KMG-IV): sequencing the most valuable type-strain genomes for metagenomic binning, comparative biology and taxonomic classification.</title>
        <authorList>
            <person name="Goeker M."/>
        </authorList>
    </citation>
    <scope>NUCLEOTIDE SEQUENCE [LARGE SCALE GENOMIC DNA]</scope>
    <source>
        <strain evidence="9 10">DSM 28556</strain>
    </source>
</reference>
<comment type="similarity">
    <text evidence="1 7">Belongs to the sigma-70 factor family.</text>
</comment>
<keyword evidence="2" id="KW-0749">Sporulation</keyword>